<keyword evidence="7" id="KW-0378">Hydrolase</keyword>
<dbReference type="InterPro" id="IPR017853">
    <property type="entry name" value="GH"/>
</dbReference>
<dbReference type="Pfam" id="PF14508">
    <property type="entry name" value="GH97_N"/>
    <property type="match status" value="1"/>
</dbReference>
<dbReference type="InterPro" id="IPR029486">
    <property type="entry name" value="GH97_N"/>
</dbReference>
<dbReference type="RefSeq" id="WP_311946996.1">
    <property type="nucleotide sequence ID" value="NZ_JAVLVU010000001.1"/>
</dbReference>
<dbReference type="PANTHER" id="PTHR35803">
    <property type="entry name" value="GLUCAN 1,4-ALPHA-GLUCOSIDASE SUSB-RELATED"/>
    <property type="match status" value="1"/>
</dbReference>
<evidence type="ECO:0000256" key="2">
    <source>
        <dbReference type="ARBA" id="ARBA00011245"/>
    </source>
</evidence>
<comment type="subunit">
    <text evidence="2">Monomer.</text>
</comment>
<dbReference type="Proteomes" id="UP001258315">
    <property type="component" value="Unassembled WGS sequence"/>
</dbReference>
<dbReference type="PANTHER" id="PTHR35803:SF3">
    <property type="entry name" value="ALPHA-GLUCOSIDASE"/>
    <property type="match status" value="1"/>
</dbReference>
<accession>A0ABU3GN05</accession>
<reference evidence="8" key="1">
    <citation type="submission" date="2023-07" db="EMBL/GenBank/DDBJ databases">
        <title>Functional and genomic diversity of the sorghum phyllosphere microbiome.</title>
        <authorList>
            <person name="Shade A."/>
        </authorList>
    </citation>
    <scope>NUCLEOTIDE SEQUENCE [LARGE SCALE GENOMIC DNA]</scope>
    <source>
        <strain evidence="8">SORGH_AS_0422</strain>
    </source>
</reference>
<dbReference type="Pfam" id="PF10566">
    <property type="entry name" value="Glyco_hydro_97"/>
    <property type="match status" value="1"/>
</dbReference>
<organism evidence="7 8">
    <name type="scientific">Mucilaginibacter terrae</name>
    <dbReference type="NCBI Taxonomy" id="1955052"/>
    <lineage>
        <taxon>Bacteria</taxon>
        <taxon>Pseudomonadati</taxon>
        <taxon>Bacteroidota</taxon>
        <taxon>Sphingobacteriia</taxon>
        <taxon>Sphingobacteriales</taxon>
        <taxon>Sphingobacteriaceae</taxon>
        <taxon>Mucilaginibacter</taxon>
    </lineage>
</organism>
<sequence>MKIQQEVTRFNLTEPYKIYQYHHESVFSPVWIDSLSNSCDLPATLENGNYCLSIGEADNRNFTKAELQRGGDPNSLSVAFVRDTLVKYDAGFETPWRTVSVCKDAIGLHQFSSLSIKLSPPSNIDMSKIIPGKLIRSQLNTQSGLDCIDLAKKLDFKYIMFDAGWYGPERALSSDPRVVIPEIDLPKVIAYGKQNGIGVILYINYIGLKNHLDEILPVYKQWGIAGLKFGFIDGFTQNGLTWLTEAIRKVNEAGLLLNIHDNYKPTGLSRSFPYLLTQEGIRGDENSPDAFHTTTLPFTRFIAGAADFTFCYPNPKNTFSKNLKVSKGQQLALTVIYFSPLQSVFWYGQPKDYTNYDDIEFFKYVPTVWDETVYLAGGIGKYISVARRTGNTWFIGNAAGFNDWKQTVKLNFLKRGKDYMATVYEDGNGSVLWKRTIKLKAGEKLQIDVKGKGGQAIIIRPIN</sequence>
<evidence type="ECO:0000313" key="7">
    <source>
        <dbReference type="EMBL" id="MDT3401162.1"/>
    </source>
</evidence>
<comment type="cofactor">
    <cofactor evidence="1">
        <name>Ca(2+)</name>
        <dbReference type="ChEBI" id="CHEBI:29108"/>
    </cofactor>
</comment>
<keyword evidence="8" id="KW-1185">Reference proteome</keyword>
<feature type="domain" description="Glycosyl-hydrolase 97 C-terminal oligomerisation" evidence="6">
    <location>
        <begin position="368"/>
        <end position="459"/>
    </location>
</feature>
<dbReference type="EC" id="3.2.1.20" evidence="7"/>
<dbReference type="InterPro" id="IPR019563">
    <property type="entry name" value="GH97_catalytic"/>
</dbReference>
<dbReference type="InterPro" id="IPR013785">
    <property type="entry name" value="Aldolase_TIM"/>
</dbReference>
<proteinExistence type="predicted"/>
<dbReference type="Gene3D" id="2.70.98.10">
    <property type="match status" value="1"/>
</dbReference>
<dbReference type="EMBL" id="JAVLVU010000001">
    <property type="protein sequence ID" value="MDT3401162.1"/>
    <property type="molecule type" value="Genomic_DNA"/>
</dbReference>
<dbReference type="Gene3D" id="3.20.20.70">
    <property type="entry name" value="Aldolase class I"/>
    <property type="match status" value="1"/>
</dbReference>
<dbReference type="InterPro" id="IPR052720">
    <property type="entry name" value="Glycosyl_hydrolase_97"/>
</dbReference>
<feature type="domain" description="Glycosyl-hydrolase 97 N-terminal" evidence="5">
    <location>
        <begin position="2"/>
        <end position="121"/>
    </location>
</feature>
<dbReference type="InterPro" id="IPR029483">
    <property type="entry name" value="GH97_C"/>
</dbReference>
<name>A0ABU3GN05_9SPHI</name>
<evidence type="ECO:0000259" key="4">
    <source>
        <dbReference type="Pfam" id="PF10566"/>
    </source>
</evidence>
<evidence type="ECO:0000259" key="6">
    <source>
        <dbReference type="Pfam" id="PF14509"/>
    </source>
</evidence>
<evidence type="ECO:0000259" key="5">
    <source>
        <dbReference type="Pfam" id="PF14508"/>
    </source>
</evidence>
<keyword evidence="7" id="KW-0326">Glycosidase</keyword>
<gene>
    <name evidence="7" type="ORF">QE417_000234</name>
</gene>
<dbReference type="SUPFAM" id="SSF51445">
    <property type="entry name" value="(Trans)glycosidases"/>
    <property type="match status" value="1"/>
</dbReference>
<dbReference type="GO" id="GO:0004558">
    <property type="term" value="F:alpha-1,4-glucosidase activity"/>
    <property type="evidence" value="ECO:0007669"/>
    <property type="project" value="UniProtKB-EC"/>
</dbReference>
<evidence type="ECO:0000313" key="8">
    <source>
        <dbReference type="Proteomes" id="UP001258315"/>
    </source>
</evidence>
<feature type="domain" description="Glycosyl-hydrolase 97 catalytic" evidence="4">
    <location>
        <begin position="136"/>
        <end position="281"/>
    </location>
</feature>
<evidence type="ECO:0000256" key="3">
    <source>
        <dbReference type="ARBA" id="ARBA00022837"/>
    </source>
</evidence>
<protein>
    <submittedName>
        <fullName evidence="7">Alpha-glucosidase</fullName>
        <ecNumber evidence="7">3.2.1.20</ecNumber>
    </submittedName>
</protein>
<keyword evidence="3" id="KW-0106">Calcium</keyword>
<evidence type="ECO:0000256" key="1">
    <source>
        <dbReference type="ARBA" id="ARBA00001913"/>
    </source>
</evidence>
<comment type="caution">
    <text evidence="7">The sequence shown here is derived from an EMBL/GenBank/DDBJ whole genome shotgun (WGS) entry which is preliminary data.</text>
</comment>
<dbReference type="InterPro" id="IPR014718">
    <property type="entry name" value="GH-type_carb-bd"/>
</dbReference>
<dbReference type="Pfam" id="PF14509">
    <property type="entry name" value="GH97_C"/>
    <property type="match status" value="1"/>
</dbReference>